<evidence type="ECO:0000313" key="1">
    <source>
        <dbReference type="EMBL" id="MDL2399465.1"/>
    </source>
</evidence>
<name>A0ABT7JSY2_9HYPH</name>
<dbReference type="Pfam" id="PF20339">
    <property type="entry name" value="DUF6634"/>
    <property type="match status" value="1"/>
</dbReference>
<dbReference type="Proteomes" id="UP001172645">
    <property type="component" value="Unassembled WGS sequence"/>
</dbReference>
<dbReference type="RefSeq" id="WP_285868441.1">
    <property type="nucleotide sequence ID" value="NZ_JARFYM010000007.1"/>
</dbReference>
<sequence length="99" mass="11413">MSKFQWIDNAATERLLEDIRKANRCEFDASALAAAPLLEHAKIIRGYCYALSGVVSGHPRLEDDKEIVTSQLFWMDEELGVCRSMNRWYRLVRSNIKGH</sequence>
<accession>A0ABT7JSY2</accession>
<protein>
    <submittedName>
        <fullName evidence="1">Uncharacterized protein</fullName>
    </submittedName>
</protein>
<organism evidence="1 2">
    <name type="scientific">Rhizobium mayense</name>
    <dbReference type="NCBI Taxonomy" id="1312184"/>
    <lineage>
        <taxon>Bacteria</taxon>
        <taxon>Pseudomonadati</taxon>
        <taxon>Pseudomonadota</taxon>
        <taxon>Alphaproteobacteria</taxon>
        <taxon>Hyphomicrobiales</taxon>
        <taxon>Rhizobiaceae</taxon>
        <taxon>Rhizobium/Agrobacterium group</taxon>
        <taxon>Rhizobium</taxon>
    </lineage>
</organism>
<evidence type="ECO:0000313" key="2">
    <source>
        <dbReference type="Proteomes" id="UP001172645"/>
    </source>
</evidence>
<proteinExistence type="predicted"/>
<dbReference type="EMBL" id="JARFYM010000007">
    <property type="protein sequence ID" value="MDL2399465.1"/>
    <property type="molecule type" value="Genomic_DNA"/>
</dbReference>
<comment type="caution">
    <text evidence="1">The sequence shown here is derived from an EMBL/GenBank/DDBJ whole genome shotgun (WGS) entry which is preliminary data.</text>
</comment>
<reference evidence="1" key="1">
    <citation type="submission" date="2023-06" db="EMBL/GenBank/DDBJ databases">
        <title>Phylogenetic Diversity of Rhizobium strains.</title>
        <authorList>
            <person name="Moura F.T."/>
            <person name="Helene L.C.F."/>
            <person name="Hungria M."/>
        </authorList>
    </citation>
    <scope>NUCLEOTIDE SEQUENCE</scope>
    <source>
        <strain evidence="1">CCGE526</strain>
    </source>
</reference>
<keyword evidence="2" id="KW-1185">Reference proteome</keyword>
<gene>
    <name evidence="1" type="ORF">PY649_11210</name>
</gene>
<dbReference type="InterPro" id="IPR046574">
    <property type="entry name" value="DUF6634"/>
</dbReference>